<dbReference type="InterPro" id="IPR000182">
    <property type="entry name" value="GNAT_dom"/>
</dbReference>
<gene>
    <name evidence="6" type="primary">rimI</name>
    <name evidence="6" type="ORF">GMD52_07105</name>
</gene>
<comment type="similarity">
    <text evidence="1">Belongs to the acetyltransferase family. RimI subfamily.</text>
</comment>
<comment type="caution">
    <text evidence="6">The sequence shown here is derived from an EMBL/GenBank/DDBJ whole genome shotgun (WGS) entry which is preliminary data.</text>
</comment>
<dbReference type="SUPFAM" id="SSF55729">
    <property type="entry name" value="Acyl-CoA N-acyltransferases (Nat)"/>
    <property type="match status" value="1"/>
</dbReference>
<sequence length="188" mass="20181">MVCGQRLTAPPASARPAPAAPAMKDNEKRTNDMQQETTAPREAGPILCRFMRETDVPACAAIEACADDGWSEAALREELAQENARLFVAEAEGKVAGLAVFQLVCGEASLYAVSTAPAFRRQGVARALLSWAFAALCLQGAQDVFLEVRAQNSAAQALYRSLGFVQTGLRRNFYATPADDAVLMQKTL</sequence>
<accession>A0A6I3QNX2</accession>
<evidence type="ECO:0000256" key="4">
    <source>
        <dbReference type="ARBA" id="ARBA00023315"/>
    </source>
</evidence>
<dbReference type="InterPro" id="IPR016181">
    <property type="entry name" value="Acyl_CoA_acyltransferase"/>
</dbReference>
<name>A0A6I3QNX2_9FIRM</name>
<evidence type="ECO:0000256" key="3">
    <source>
        <dbReference type="ARBA" id="ARBA00022679"/>
    </source>
</evidence>
<feature type="compositionally biased region" description="Low complexity" evidence="5">
    <location>
        <begin position="9"/>
        <end position="22"/>
    </location>
</feature>
<keyword evidence="2" id="KW-0963">Cytoplasm</keyword>
<evidence type="ECO:0000256" key="5">
    <source>
        <dbReference type="SAM" id="MobiDB-lite"/>
    </source>
</evidence>
<dbReference type="Pfam" id="PF00583">
    <property type="entry name" value="Acetyltransf_1"/>
    <property type="match status" value="1"/>
</dbReference>
<evidence type="ECO:0000256" key="2">
    <source>
        <dbReference type="ARBA" id="ARBA00022490"/>
    </source>
</evidence>
<dbReference type="PANTHER" id="PTHR43420">
    <property type="entry name" value="ACETYLTRANSFERASE"/>
    <property type="match status" value="1"/>
</dbReference>
<dbReference type="Proteomes" id="UP000449193">
    <property type="component" value="Unassembled WGS sequence"/>
</dbReference>
<proteinExistence type="inferred from homology"/>
<dbReference type="EMBL" id="WMZR01000007">
    <property type="protein sequence ID" value="MTS51305.1"/>
    <property type="molecule type" value="Genomic_DNA"/>
</dbReference>
<dbReference type="NCBIfam" id="TIGR01575">
    <property type="entry name" value="rimI"/>
    <property type="match status" value="1"/>
</dbReference>
<reference evidence="6 7" key="1">
    <citation type="journal article" date="2019" name="Nat. Med.">
        <title>A library of human gut bacterial isolates paired with longitudinal multiomics data enables mechanistic microbiome research.</title>
        <authorList>
            <person name="Poyet M."/>
            <person name="Groussin M."/>
            <person name="Gibbons S.M."/>
            <person name="Avila-Pacheco J."/>
            <person name="Jiang X."/>
            <person name="Kearney S.M."/>
            <person name="Perrotta A.R."/>
            <person name="Berdy B."/>
            <person name="Zhao S."/>
            <person name="Lieberman T.D."/>
            <person name="Swanson P.K."/>
            <person name="Smith M."/>
            <person name="Roesemann S."/>
            <person name="Alexander J.E."/>
            <person name="Rich S.A."/>
            <person name="Livny J."/>
            <person name="Vlamakis H."/>
            <person name="Clish C."/>
            <person name="Bullock K."/>
            <person name="Deik A."/>
            <person name="Scott J."/>
            <person name="Pierce K.A."/>
            <person name="Xavier R.J."/>
            <person name="Alm E.J."/>
        </authorList>
    </citation>
    <scope>NUCLEOTIDE SEQUENCE [LARGE SCALE GENOMIC DNA]</scope>
    <source>
        <strain evidence="6 7">BIOML-A7</strain>
    </source>
</reference>
<dbReference type="InterPro" id="IPR050680">
    <property type="entry name" value="YpeA/RimI_acetyltransf"/>
</dbReference>
<evidence type="ECO:0000313" key="7">
    <source>
        <dbReference type="Proteomes" id="UP000449193"/>
    </source>
</evidence>
<keyword evidence="4" id="KW-0012">Acyltransferase</keyword>
<organism evidence="6 7">
    <name type="scientific">Ruthenibacterium lactatiformans</name>
    <dbReference type="NCBI Taxonomy" id="1550024"/>
    <lineage>
        <taxon>Bacteria</taxon>
        <taxon>Bacillati</taxon>
        <taxon>Bacillota</taxon>
        <taxon>Clostridia</taxon>
        <taxon>Eubacteriales</taxon>
        <taxon>Oscillospiraceae</taxon>
        <taxon>Ruthenibacterium</taxon>
    </lineage>
</organism>
<keyword evidence="3 6" id="KW-0808">Transferase</keyword>
<dbReference type="PROSITE" id="PS51186">
    <property type="entry name" value="GNAT"/>
    <property type="match status" value="1"/>
</dbReference>
<dbReference type="InterPro" id="IPR006464">
    <property type="entry name" value="AcTrfase_RimI/Ard1"/>
</dbReference>
<dbReference type="AlphaFoldDB" id="A0A6I3QNX2"/>
<protein>
    <submittedName>
        <fullName evidence="6">Ribosomal-protein-alanine N-acetyltransferase</fullName>
    </submittedName>
</protein>
<evidence type="ECO:0000256" key="1">
    <source>
        <dbReference type="ARBA" id="ARBA00005395"/>
    </source>
</evidence>
<dbReference type="Gene3D" id="3.40.630.30">
    <property type="match status" value="1"/>
</dbReference>
<feature type="region of interest" description="Disordered" evidence="5">
    <location>
        <begin position="1"/>
        <end position="38"/>
    </location>
</feature>
<dbReference type="CDD" id="cd04301">
    <property type="entry name" value="NAT_SF"/>
    <property type="match status" value="1"/>
</dbReference>
<evidence type="ECO:0000313" key="6">
    <source>
        <dbReference type="EMBL" id="MTS51305.1"/>
    </source>
</evidence>
<dbReference type="GO" id="GO:0008080">
    <property type="term" value="F:N-acetyltransferase activity"/>
    <property type="evidence" value="ECO:0007669"/>
    <property type="project" value="InterPro"/>
</dbReference>